<accession>A0A8E7JI32</accession>
<dbReference type="InterPro" id="IPR045351">
    <property type="entry name" value="DUF6531"/>
</dbReference>
<keyword evidence="2" id="KW-1133">Transmembrane helix</keyword>
<gene>
    <name evidence="6" type="ORF">AA317_17635</name>
</gene>
<dbReference type="EMBL" id="CP075033">
    <property type="protein sequence ID" value="QVX80636.1"/>
    <property type="molecule type" value="Genomic_DNA"/>
</dbReference>
<dbReference type="NCBIfam" id="TIGR01643">
    <property type="entry name" value="YD_repeat_2x"/>
    <property type="match status" value="7"/>
</dbReference>
<reference evidence="6" key="1">
    <citation type="submission" date="2018-07" db="EMBL/GenBank/DDBJ databases">
        <authorList>
            <consortium name="GenomeTrakr network: Whole genome sequencing for foodborne pathogen traceback"/>
        </authorList>
    </citation>
    <scope>NUCLEOTIDE SEQUENCE</scope>
    <source>
        <strain evidence="6">CFSAN022622</strain>
    </source>
</reference>
<dbReference type="InterPro" id="IPR057925">
    <property type="entry name" value="prePAAR_DddA"/>
</dbReference>
<protein>
    <submittedName>
        <fullName evidence="6">PAAR domain-containing protein</fullName>
    </submittedName>
</protein>
<dbReference type="PANTHER" id="PTHR32305">
    <property type="match status" value="1"/>
</dbReference>
<evidence type="ECO:0000259" key="4">
    <source>
        <dbReference type="Pfam" id="PF25023"/>
    </source>
</evidence>
<dbReference type="Pfam" id="PF25799">
    <property type="entry name" value="prePAAR_I"/>
    <property type="match status" value="1"/>
</dbReference>
<dbReference type="InterPro" id="IPR008727">
    <property type="entry name" value="PAAR_motif"/>
</dbReference>
<reference evidence="6" key="2">
    <citation type="submission" date="2021-05" db="EMBL/GenBank/DDBJ databases">
        <title>Whole genome PacBio Sequel sequence of Salmonella enterica subsp. enterica.</title>
        <authorList>
            <person name="Hoffmann M."/>
            <person name="Balkey M."/>
            <person name="Luo Y."/>
        </authorList>
    </citation>
    <scope>NUCLEOTIDE SEQUENCE</scope>
    <source>
        <strain evidence="6">CFSAN022622</strain>
    </source>
</reference>
<dbReference type="CDD" id="cd14742">
    <property type="entry name" value="PAAR_RHS"/>
    <property type="match status" value="1"/>
</dbReference>
<proteinExistence type="predicted"/>
<evidence type="ECO:0000256" key="2">
    <source>
        <dbReference type="SAM" id="Phobius"/>
    </source>
</evidence>
<dbReference type="InterPro" id="IPR006530">
    <property type="entry name" value="YD"/>
</dbReference>
<dbReference type="InterPro" id="IPR050708">
    <property type="entry name" value="T6SS_VgrG/RHS"/>
</dbReference>
<dbReference type="InterPro" id="IPR056823">
    <property type="entry name" value="TEN-like_YD-shell"/>
</dbReference>
<keyword evidence="1" id="KW-0677">Repeat</keyword>
<name>A0A8E7JI32_SALNE</name>
<feature type="domain" description="Teneurin-like YD-shell" evidence="4">
    <location>
        <begin position="866"/>
        <end position="973"/>
    </location>
</feature>
<dbReference type="Pfam" id="PF25023">
    <property type="entry name" value="TEN_YD-shell"/>
    <property type="match status" value="2"/>
</dbReference>
<evidence type="ECO:0000259" key="5">
    <source>
        <dbReference type="Pfam" id="PF25799"/>
    </source>
</evidence>
<feature type="domain" description="Double-stranded DNA deaminase toxin A prePAAR motif" evidence="5">
    <location>
        <begin position="1"/>
        <end position="53"/>
    </location>
</feature>
<organism evidence="6">
    <name type="scientific">Salmonella newport</name>
    <dbReference type="NCBI Taxonomy" id="108619"/>
    <lineage>
        <taxon>Bacteria</taxon>
        <taxon>Pseudomonadati</taxon>
        <taxon>Pseudomonadota</taxon>
        <taxon>Gammaproteobacteria</taxon>
        <taxon>Enterobacterales</taxon>
        <taxon>Enterobacteriaceae</taxon>
        <taxon>Salmonella</taxon>
    </lineage>
</organism>
<dbReference type="Pfam" id="PF05593">
    <property type="entry name" value="RHS_repeat"/>
    <property type="match status" value="6"/>
</dbReference>
<feature type="transmembrane region" description="Helical" evidence="2">
    <location>
        <begin position="20"/>
        <end position="53"/>
    </location>
</feature>
<dbReference type="InterPro" id="IPR031325">
    <property type="entry name" value="RHS_repeat"/>
</dbReference>
<feature type="domain" description="DUF6531" evidence="3">
    <location>
        <begin position="224"/>
        <end position="296"/>
    </location>
</feature>
<sequence length="1445" mass="160794">MYEAARVDDPIYHTSALAGFLIGAIIGIAIIALAAFAFFSCGFLAGLILGFMADQIASGVLQLGEAIGRSIHHTAGKILTGSENVSTNSRPAARAVLSTVKCDNHIAEKRIAQGSENIYINSQPAARKDDHTECDAVIEDGSPNVFLGGGTQTVLEISSEIPDWLRKVVDVLFVVASLLGGLAGAWRQAAKLGTKFGTKCAAKFIGGELTGMAVSEAISGLFSNPVDVTTGQKILLPETDFTLPGRLPVTCSRFYASHLETVGLLGRGWRLNWETSLREDDEHITLTGVQGRELRYPKTMLTPGHQIFDPKEQLYLSRLHDGRYVLHYTDRSYYVFGDFDSDGMAYLLFMETPHRQRIVFGHEGGRLVRIASSSGHHLLLHRTQTPAGERLSRIELVQGGTRGNLVEYRYDDNGQLTGVVNRAGTQVRQFAYENGLMTAHSNAAGFTCRYRWQELDGAPRVTEHDTSDGEHYRFDYDFAAGTTTVTGRQGESWQWWYDRETYITAHRTPGGGMYRFTYNEDHFPVNIELPGGRTVAYEYDIQNRVVKTTDPEGRVTQTQWNGEFDEITRTALDDDAVWKTQYNAHGQPVQETDPEGRVTQYAYDEQGQMCSRTDAAGGTVVTAFDSRGQMTRYTDCSGRSTGYDHDEDGNLTRVTDAEGRVTQYAYDEQGQMCSRTDAAGGTVVTAFDSRGQMTRYTDCSGRSTGYDHDEDGNLTRVTDAEGKVVRISYNRPGLPETVNSPGKQQDRYTWNALGLMSSHRRITGSVESWRYTPRGLLAAHTDEEKRETRWQYTPEGRVAALTNGNGAQYRFSHDADGRLVREVRPDGLSRTFILDDSGYLTAIQTTGTQGGVRRETQQRDALGRLLRTENEHGQRTFSYNRLDQITAVTLTPTEAGQQQHRMQADTVRFEYDRSGWLTAEHAGNGSIRYQRDALGNPTDITLPDGQHLTHLYYGSGHLLQTALDGLTVSEYERDSLHRQIMRTQGQLATYSGYDDDGLLSWQRSLASGSAPVLPGQRPARQGCVTSRDYYWNNHGEVGTIDDGLRGSVVYSYDRSGYLTGRSGQMYDHDRYYYDKAGNLLDNEGQGAVMNNRLPGCGRDRYGYNEWGELTTRRDQQLEWNAQGQLTRVISGNTETHYGYDALGRRTRKATYGRHTGHTARSRTDFVWEGFRLLQENVQQQGWRTYLYDAEQPYTPVASVTGRGESRQVWYYHTDVTGTPQEVTAADGTLVWAGYIRGVGENAADISNSGAYFHQPLRLPGQYFDDETGLHYNLFRYYAPECGRFVSQDPIGLRGGLNLYQYAPNPLSWVDPWGLAGSRLPRSNGYWDGSPGESNWHSNNPSVNAITGGEPISFSGGRPDFSPWSKGSITFNEGVLNGSQNDFTEVYKSIAKEMNITPTAAKNLLSEKGLTPHHLSVTEIILVPSDLHGNVPHIGSASDMRNSSRC</sequence>
<keyword evidence="2" id="KW-0472">Membrane</keyword>
<dbReference type="NCBIfam" id="TIGR03696">
    <property type="entry name" value="Rhs_assc_core"/>
    <property type="match status" value="1"/>
</dbReference>
<keyword evidence="2" id="KW-0812">Transmembrane</keyword>
<dbReference type="InterPro" id="IPR022385">
    <property type="entry name" value="Rhs_assc_core"/>
</dbReference>
<feature type="domain" description="Teneurin-like YD-shell" evidence="4">
    <location>
        <begin position="1045"/>
        <end position="1288"/>
    </location>
</feature>
<evidence type="ECO:0000259" key="3">
    <source>
        <dbReference type="Pfam" id="PF20148"/>
    </source>
</evidence>
<dbReference type="Pfam" id="PF05488">
    <property type="entry name" value="PAAR_motif"/>
    <property type="match status" value="1"/>
</dbReference>
<dbReference type="Pfam" id="PF20148">
    <property type="entry name" value="DUF6531"/>
    <property type="match status" value="1"/>
</dbReference>
<evidence type="ECO:0000256" key="1">
    <source>
        <dbReference type="ARBA" id="ARBA00022737"/>
    </source>
</evidence>
<evidence type="ECO:0000313" key="6">
    <source>
        <dbReference type="EMBL" id="QVX80636.1"/>
    </source>
</evidence>
<dbReference type="PANTHER" id="PTHR32305:SF15">
    <property type="entry name" value="PROTEIN RHSA-RELATED"/>
    <property type="match status" value="1"/>
</dbReference>